<dbReference type="OrthoDB" id="8942087at2"/>
<name>A0A5E4VUM3_9BURK</name>
<keyword evidence="6" id="KW-1185">Reference proteome</keyword>
<feature type="domain" description="RNA polymerase sigma-70 region 2" evidence="4">
    <location>
        <begin position="61"/>
        <end position="102"/>
    </location>
</feature>
<proteinExistence type="predicted"/>
<protein>
    <submittedName>
        <fullName evidence="5">Sigma-70 family RNA polymerase sigma factor</fullName>
    </submittedName>
</protein>
<keyword evidence="2" id="KW-0731">Sigma factor</keyword>
<organism evidence="5 6">
    <name type="scientific">Pandoraea nosoerga</name>
    <dbReference type="NCBI Taxonomy" id="2508296"/>
    <lineage>
        <taxon>Bacteria</taxon>
        <taxon>Pseudomonadati</taxon>
        <taxon>Pseudomonadota</taxon>
        <taxon>Betaproteobacteria</taxon>
        <taxon>Burkholderiales</taxon>
        <taxon>Burkholderiaceae</taxon>
        <taxon>Pandoraea</taxon>
    </lineage>
</organism>
<dbReference type="GO" id="GO:0006352">
    <property type="term" value="P:DNA-templated transcription initiation"/>
    <property type="evidence" value="ECO:0007669"/>
    <property type="project" value="InterPro"/>
</dbReference>
<evidence type="ECO:0000259" key="4">
    <source>
        <dbReference type="Pfam" id="PF04542"/>
    </source>
</evidence>
<dbReference type="GO" id="GO:0016987">
    <property type="term" value="F:sigma factor activity"/>
    <property type="evidence" value="ECO:0007669"/>
    <property type="project" value="UniProtKB-KW"/>
</dbReference>
<dbReference type="InterPro" id="IPR039425">
    <property type="entry name" value="RNA_pol_sigma-70-like"/>
</dbReference>
<dbReference type="Pfam" id="PF04542">
    <property type="entry name" value="Sigma70_r2"/>
    <property type="match status" value="1"/>
</dbReference>
<dbReference type="RefSeq" id="WP_145864662.1">
    <property type="nucleotide sequence ID" value="NZ_CABPSC010000010.1"/>
</dbReference>
<reference evidence="5 6" key="1">
    <citation type="submission" date="2019-08" db="EMBL/GenBank/DDBJ databases">
        <authorList>
            <person name="Peeters C."/>
        </authorList>
    </citation>
    <scope>NUCLEOTIDE SEQUENCE [LARGE SCALE GENOMIC DNA]</scope>
    <source>
        <strain evidence="5 6">LMG 31109</strain>
    </source>
</reference>
<dbReference type="EMBL" id="CABPSC010000010">
    <property type="protein sequence ID" value="VVE14645.1"/>
    <property type="molecule type" value="Genomic_DNA"/>
</dbReference>
<dbReference type="Gene3D" id="1.10.1740.10">
    <property type="match status" value="1"/>
</dbReference>
<keyword evidence="1" id="KW-0805">Transcription regulation</keyword>
<dbReference type="AlphaFoldDB" id="A0A5E4VUM3"/>
<evidence type="ECO:0000313" key="6">
    <source>
        <dbReference type="Proteomes" id="UP000367825"/>
    </source>
</evidence>
<sequence length="256" mass="28711">MKSDDIDNEELTRLLRKFGKAGDRSREALAAHRKFYDHIARVLDRQALQATNYNEDLAVTAVQDAWLRILRKAETYDPARATVKTWVKDITYKCAIDVLRKHYKHNRNTPLSNEDAASAKADGDAMATPTGAGHWLATAPVSDPDETACDLPSPEDRAYGSQLDRVMRACLNTLPTGDGPNYRLAMELTLEEELSYADMTVRLQEQTPPGVLINAEQVRGWVRAATQRMRRCVSAKLGWERPKRGGPATDQMETRA</sequence>
<dbReference type="InterPro" id="IPR013325">
    <property type="entry name" value="RNA_pol_sigma_r2"/>
</dbReference>
<evidence type="ECO:0000256" key="2">
    <source>
        <dbReference type="ARBA" id="ARBA00023082"/>
    </source>
</evidence>
<dbReference type="SUPFAM" id="SSF88946">
    <property type="entry name" value="Sigma2 domain of RNA polymerase sigma factors"/>
    <property type="match status" value="1"/>
</dbReference>
<evidence type="ECO:0000313" key="5">
    <source>
        <dbReference type="EMBL" id="VVE14645.1"/>
    </source>
</evidence>
<dbReference type="PANTHER" id="PTHR43133">
    <property type="entry name" value="RNA POLYMERASE ECF-TYPE SIGMA FACTO"/>
    <property type="match status" value="1"/>
</dbReference>
<dbReference type="PANTHER" id="PTHR43133:SF62">
    <property type="entry name" value="RNA POLYMERASE SIGMA FACTOR SIGZ"/>
    <property type="match status" value="1"/>
</dbReference>
<evidence type="ECO:0000256" key="1">
    <source>
        <dbReference type="ARBA" id="ARBA00023015"/>
    </source>
</evidence>
<evidence type="ECO:0000256" key="3">
    <source>
        <dbReference type="ARBA" id="ARBA00023163"/>
    </source>
</evidence>
<gene>
    <name evidence="5" type="ORF">PNO31109_02810</name>
</gene>
<dbReference type="InterPro" id="IPR007627">
    <property type="entry name" value="RNA_pol_sigma70_r2"/>
</dbReference>
<accession>A0A5E4VUM3</accession>
<dbReference type="Proteomes" id="UP000367825">
    <property type="component" value="Unassembled WGS sequence"/>
</dbReference>
<keyword evidence="3" id="KW-0804">Transcription</keyword>